<reference evidence="1 2" key="1">
    <citation type="submission" date="2012-08" db="EMBL/GenBank/DDBJ databases">
        <title>Oryza genome evolution.</title>
        <authorList>
            <person name="Wing R.A."/>
        </authorList>
    </citation>
    <scope>NUCLEOTIDE SEQUENCE</scope>
</reference>
<reference evidence="1" key="3">
    <citation type="submission" date="2015-04" db="UniProtKB">
        <authorList>
            <consortium name="EnsemblPlants"/>
        </authorList>
    </citation>
    <scope>IDENTIFICATION</scope>
</reference>
<evidence type="ECO:0000313" key="2">
    <source>
        <dbReference type="Proteomes" id="UP000032180"/>
    </source>
</evidence>
<reference evidence="2" key="2">
    <citation type="submission" date="2013-12" db="EMBL/GenBank/DDBJ databases">
        <authorList>
            <person name="Yu Y."/>
            <person name="Lee S."/>
            <person name="de Baynast K."/>
            <person name="Wissotski M."/>
            <person name="Liu L."/>
            <person name="Talag J."/>
            <person name="Goicoechea J."/>
            <person name="Angelova A."/>
            <person name="Jetty R."/>
            <person name="Kudrna D."/>
            <person name="Golser W."/>
            <person name="Rivera L."/>
            <person name="Zhang J."/>
            <person name="Wing R."/>
        </authorList>
    </citation>
    <scope>NUCLEOTIDE SEQUENCE</scope>
</reference>
<dbReference type="HOGENOM" id="CLU_2402839_0_0_1"/>
<evidence type="ECO:0000313" key="1">
    <source>
        <dbReference type="EnsemblPlants" id="LPERR12G12800.2"/>
    </source>
</evidence>
<dbReference type="EnsemblPlants" id="LPERR12G12800.2">
    <property type="protein sequence ID" value="LPERR12G12800.2"/>
    <property type="gene ID" value="LPERR12G12800"/>
</dbReference>
<organism evidence="1 2">
    <name type="scientific">Leersia perrieri</name>
    <dbReference type="NCBI Taxonomy" id="77586"/>
    <lineage>
        <taxon>Eukaryota</taxon>
        <taxon>Viridiplantae</taxon>
        <taxon>Streptophyta</taxon>
        <taxon>Embryophyta</taxon>
        <taxon>Tracheophyta</taxon>
        <taxon>Spermatophyta</taxon>
        <taxon>Magnoliopsida</taxon>
        <taxon>Liliopsida</taxon>
        <taxon>Poales</taxon>
        <taxon>Poaceae</taxon>
        <taxon>BOP clade</taxon>
        <taxon>Oryzoideae</taxon>
        <taxon>Oryzeae</taxon>
        <taxon>Oryzinae</taxon>
        <taxon>Leersia</taxon>
    </lineage>
</organism>
<accession>A0A0D9Y0A7</accession>
<dbReference type="Gramene" id="LPERR12G12800.2">
    <property type="protein sequence ID" value="LPERR12G12800.2"/>
    <property type="gene ID" value="LPERR12G12800"/>
</dbReference>
<dbReference type="AlphaFoldDB" id="A0A0D9Y0A7"/>
<proteinExistence type="predicted"/>
<name>A0A0D9Y0A7_9ORYZ</name>
<protein>
    <submittedName>
        <fullName evidence="1">Uncharacterized protein</fullName>
    </submittedName>
</protein>
<dbReference type="Proteomes" id="UP000032180">
    <property type="component" value="Chromosome 12"/>
</dbReference>
<sequence>MLDTMLGSHWFNNLQEFELFYAEKSNFQFRDLCSVGLLLYVFSEFVRDLNHFNFQWRLLISHTSSSSPYAMSRSRIALSIIFCHNALSWIAWY</sequence>
<keyword evidence="2" id="KW-1185">Reference proteome</keyword>